<dbReference type="EC" id="6.3.2.10" evidence="10 11"/>
<evidence type="ECO:0000256" key="1">
    <source>
        <dbReference type="ARBA" id="ARBA00022490"/>
    </source>
</evidence>
<evidence type="ECO:0000259" key="12">
    <source>
        <dbReference type="Pfam" id="PF01225"/>
    </source>
</evidence>
<evidence type="ECO:0000256" key="2">
    <source>
        <dbReference type="ARBA" id="ARBA00022598"/>
    </source>
</evidence>
<keyword evidence="3 10" id="KW-0132">Cell division</keyword>
<comment type="pathway">
    <text evidence="10 11">Cell wall biogenesis; peptidoglycan biosynthesis.</text>
</comment>
<dbReference type="InterPro" id="IPR036565">
    <property type="entry name" value="Mur-like_cat_sf"/>
</dbReference>
<protein>
    <recommendedName>
        <fullName evidence="10 11">UDP-N-acetylmuramoyl-tripeptide--D-alanyl-D-alanine ligase</fullName>
        <ecNumber evidence="10 11">6.3.2.10</ecNumber>
    </recommendedName>
    <alternativeName>
        <fullName evidence="10">D-alanyl-D-alanine-adding enzyme</fullName>
    </alternativeName>
</protein>
<dbReference type="InterPro" id="IPR035911">
    <property type="entry name" value="MurE/MurF_N"/>
</dbReference>
<keyword evidence="7 10" id="KW-0573">Peptidoglycan synthesis</keyword>
<feature type="domain" description="Mur ligase N-terminal catalytic" evidence="12">
    <location>
        <begin position="21"/>
        <end position="82"/>
    </location>
</feature>
<keyword evidence="9 10" id="KW-0961">Cell wall biogenesis/degradation</keyword>
<keyword evidence="1 10" id="KW-0963">Cytoplasm</keyword>
<evidence type="ECO:0000313" key="15">
    <source>
        <dbReference type="EMBL" id="MEX5285299.1"/>
    </source>
</evidence>
<keyword evidence="6 10" id="KW-0133">Cell shape</keyword>
<evidence type="ECO:0000256" key="10">
    <source>
        <dbReference type="HAMAP-Rule" id="MF_02019"/>
    </source>
</evidence>
<feature type="binding site" evidence="10">
    <location>
        <begin position="106"/>
        <end position="112"/>
    </location>
    <ligand>
        <name>ATP</name>
        <dbReference type="ChEBI" id="CHEBI:30616"/>
    </ligand>
</feature>
<keyword evidence="16" id="KW-1185">Reference proteome</keyword>
<evidence type="ECO:0000256" key="9">
    <source>
        <dbReference type="ARBA" id="ARBA00023316"/>
    </source>
</evidence>
<accession>A0ABV3X538</accession>
<dbReference type="SUPFAM" id="SSF53623">
    <property type="entry name" value="MurD-like peptide ligases, catalytic domain"/>
    <property type="match status" value="1"/>
</dbReference>
<feature type="domain" description="Mur ligase central" evidence="14">
    <location>
        <begin position="104"/>
        <end position="297"/>
    </location>
</feature>
<dbReference type="InterPro" id="IPR000713">
    <property type="entry name" value="Mur_ligase_N"/>
</dbReference>
<evidence type="ECO:0000256" key="3">
    <source>
        <dbReference type="ARBA" id="ARBA00022618"/>
    </source>
</evidence>
<dbReference type="Gene3D" id="3.40.1390.10">
    <property type="entry name" value="MurE/MurF, N-terminal domain"/>
    <property type="match status" value="1"/>
</dbReference>
<evidence type="ECO:0000256" key="7">
    <source>
        <dbReference type="ARBA" id="ARBA00022984"/>
    </source>
</evidence>
<dbReference type="SUPFAM" id="SSF53244">
    <property type="entry name" value="MurD-like peptide ligases, peptide-binding domain"/>
    <property type="match status" value="1"/>
</dbReference>
<dbReference type="InterPro" id="IPR013221">
    <property type="entry name" value="Mur_ligase_cen"/>
</dbReference>
<comment type="similarity">
    <text evidence="10">Belongs to the MurCDEF family. MurF subfamily.</text>
</comment>
<dbReference type="SUPFAM" id="SSF63418">
    <property type="entry name" value="MurE/MurF N-terminal domain"/>
    <property type="match status" value="1"/>
</dbReference>
<dbReference type="NCBIfam" id="TIGR01143">
    <property type="entry name" value="murF"/>
    <property type="match status" value="1"/>
</dbReference>
<evidence type="ECO:0000256" key="11">
    <source>
        <dbReference type="RuleBase" id="RU004136"/>
    </source>
</evidence>
<reference evidence="15 16" key="1">
    <citation type="submission" date="2023-04" db="EMBL/GenBank/DDBJ databases">
        <title>Genome Sequence of Selenomonas sputigena ATCC 33150.</title>
        <authorList>
            <person name="Miller D.P."/>
            <person name="Anvari S."/>
            <person name="Polson S.W."/>
            <person name="Macdonald M."/>
            <person name="Mcdowell J.V."/>
        </authorList>
    </citation>
    <scope>NUCLEOTIDE SEQUENCE [LARGE SCALE GENOMIC DNA]</scope>
    <source>
        <strain evidence="15 16">ATCC 33150</strain>
    </source>
</reference>
<dbReference type="GO" id="GO:0047480">
    <property type="term" value="F:UDP-N-acetylmuramoyl-tripeptide-D-alanyl-D-alanine ligase activity"/>
    <property type="evidence" value="ECO:0007669"/>
    <property type="project" value="UniProtKB-EC"/>
</dbReference>
<evidence type="ECO:0000256" key="4">
    <source>
        <dbReference type="ARBA" id="ARBA00022741"/>
    </source>
</evidence>
<keyword evidence="4 10" id="KW-0547">Nucleotide-binding</keyword>
<keyword evidence="2 10" id="KW-0436">Ligase</keyword>
<evidence type="ECO:0000256" key="8">
    <source>
        <dbReference type="ARBA" id="ARBA00023306"/>
    </source>
</evidence>
<comment type="caution">
    <text evidence="15">The sequence shown here is derived from an EMBL/GenBank/DDBJ whole genome shotgun (WGS) entry which is preliminary data.</text>
</comment>
<comment type="subcellular location">
    <subcellularLocation>
        <location evidence="10 11">Cytoplasm</location>
    </subcellularLocation>
</comment>
<comment type="catalytic activity">
    <reaction evidence="10 11">
        <text>D-alanyl-D-alanine + UDP-N-acetyl-alpha-D-muramoyl-L-alanyl-gamma-D-glutamyl-meso-2,6-diaminopimelate + ATP = UDP-N-acetyl-alpha-D-muramoyl-L-alanyl-gamma-D-glutamyl-meso-2,6-diaminopimeloyl-D-alanyl-D-alanine + ADP + phosphate + H(+)</text>
        <dbReference type="Rhea" id="RHEA:28374"/>
        <dbReference type="ChEBI" id="CHEBI:15378"/>
        <dbReference type="ChEBI" id="CHEBI:30616"/>
        <dbReference type="ChEBI" id="CHEBI:43474"/>
        <dbReference type="ChEBI" id="CHEBI:57822"/>
        <dbReference type="ChEBI" id="CHEBI:61386"/>
        <dbReference type="ChEBI" id="CHEBI:83905"/>
        <dbReference type="ChEBI" id="CHEBI:456216"/>
        <dbReference type="EC" id="6.3.2.10"/>
    </reaction>
</comment>
<dbReference type="Proteomes" id="UP001559623">
    <property type="component" value="Unassembled WGS sequence"/>
</dbReference>
<evidence type="ECO:0000313" key="16">
    <source>
        <dbReference type="Proteomes" id="UP001559623"/>
    </source>
</evidence>
<dbReference type="InterPro" id="IPR004101">
    <property type="entry name" value="Mur_ligase_C"/>
</dbReference>
<dbReference type="PANTHER" id="PTHR43024">
    <property type="entry name" value="UDP-N-ACETYLMURAMOYL-TRIPEPTIDE--D-ALANYL-D-ALANINE LIGASE"/>
    <property type="match status" value="1"/>
</dbReference>
<dbReference type="Pfam" id="PF08245">
    <property type="entry name" value="Mur_ligase_M"/>
    <property type="match status" value="1"/>
</dbReference>
<dbReference type="InterPro" id="IPR051046">
    <property type="entry name" value="MurCDEF_CellWall_CoF430Synth"/>
</dbReference>
<gene>
    <name evidence="10 15" type="primary">murF</name>
    <name evidence="15" type="ORF">QCO44_06550</name>
</gene>
<evidence type="ECO:0000256" key="6">
    <source>
        <dbReference type="ARBA" id="ARBA00022960"/>
    </source>
</evidence>
<dbReference type="InterPro" id="IPR036615">
    <property type="entry name" value="Mur_ligase_C_dom_sf"/>
</dbReference>
<sequence length="464" mass="49216">MLQDTGISLVRGAKDAVFSDVVTDTRRIVPGALFVALKGERFDGADFAAEAAAKGAAGVLVAEDTAKKKLPPKGVVLKAKDTLAAYQQLAAVWRRKFAIPVVAITGSNGKTTTKELVSAVLGARFHVQKTAANYNNEVGLPLTLLGLREEHEAAVVEIGMRGLGQIAALAPLAKPDIAIVTNVGEVHMELLGSIENIAKAKAELVEAVAPGGTVILNADDARVAAMREKAGEGVRVVTFGLAAGADVRGVAVGHAEGGMRFMLEFRNERGKKERHELFLPMLGRHNVSNALAAIAVARVLGLSLAEIRRGLVSPLESRMRFAVEKVGPYIFINDAYNASPSSTRAAVKTLAEMHAGRKIAVLGDMLELGKAAQSGHESVGEETARRGFAAVLTRGAESRFIAEAAERGGVPFVRRTASHEEAARLLRELLHPGDAVLFKGSRGMKMDEIIGLLKKELGEEAERK</sequence>
<dbReference type="InterPro" id="IPR005863">
    <property type="entry name" value="UDP-N-AcMur_synth"/>
</dbReference>
<dbReference type="PANTHER" id="PTHR43024:SF1">
    <property type="entry name" value="UDP-N-ACETYLMURAMOYL-TRIPEPTIDE--D-ALANYL-D-ALANINE LIGASE"/>
    <property type="match status" value="1"/>
</dbReference>
<dbReference type="Pfam" id="PF01225">
    <property type="entry name" value="Mur_ligase"/>
    <property type="match status" value="1"/>
</dbReference>
<organism evidence="15 16">
    <name type="scientific">Selenomonas sputigena</name>
    <dbReference type="NCBI Taxonomy" id="69823"/>
    <lineage>
        <taxon>Bacteria</taxon>
        <taxon>Bacillati</taxon>
        <taxon>Bacillota</taxon>
        <taxon>Negativicutes</taxon>
        <taxon>Selenomonadales</taxon>
        <taxon>Selenomonadaceae</taxon>
        <taxon>Selenomonas</taxon>
    </lineage>
</organism>
<evidence type="ECO:0000256" key="5">
    <source>
        <dbReference type="ARBA" id="ARBA00022840"/>
    </source>
</evidence>
<comment type="function">
    <text evidence="10 11">Involved in cell wall formation. Catalyzes the final step in the synthesis of UDP-N-acetylmuramoyl-pentapeptide, the precursor of murein.</text>
</comment>
<keyword evidence="5 10" id="KW-0067">ATP-binding</keyword>
<evidence type="ECO:0000259" key="14">
    <source>
        <dbReference type="Pfam" id="PF08245"/>
    </source>
</evidence>
<evidence type="ECO:0000259" key="13">
    <source>
        <dbReference type="Pfam" id="PF02875"/>
    </source>
</evidence>
<dbReference type="Gene3D" id="3.90.190.20">
    <property type="entry name" value="Mur ligase, C-terminal domain"/>
    <property type="match status" value="1"/>
</dbReference>
<feature type="domain" description="Mur ligase C-terminal" evidence="13">
    <location>
        <begin position="318"/>
        <end position="442"/>
    </location>
</feature>
<dbReference type="HAMAP" id="MF_02019">
    <property type="entry name" value="MurF"/>
    <property type="match status" value="1"/>
</dbReference>
<dbReference type="Pfam" id="PF02875">
    <property type="entry name" value="Mur_ligase_C"/>
    <property type="match status" value="1"/>
</dbReference>
<keyword evidence="8 10" id="KW-0131">Cell cycle</keyword>
<proteinExistence type="inferred from homology"/>
<dbReference type="EMBL" id="JARVLH010000003">
    <property type="protein sequence ID" value="MEX5285299.1"/>
    <property type="molecule type" value="Genomic_DNA"/>
</dbReference>
<dbReference type="Gene3D" id="3.40.1190.10">
    <property type="entry name" value="Mur-like, catalytic domain"/>
    <property type="match status" value="1"/>
</dbReference>
<name>A0ABV3X538_9FIRM</name>